<organism evidence="2 3">
    <name type="scientific">Teratosphaeria nubilosa</name>
    <dbReference type="NCBI Taxonomy" id="161662"/>
    <lineage>
        <taxon>Eukaryota</taxon>
        <taxon>Fungi</taxon>
        <taxon>Dikarya</taxon>
        <taxon>Ascomycota</taxon>
        <taxon>Pezizomycotina</taxon>
        <taxon>Dothideomycetes</taxon>
        <taxon>Dothideomycetidae</taxon>
        <taxon>Mycosphaerellales</taxon>
        <taxon>Teratosphaeriaceae</taxon>
        <taxon>Teratosphaeria</taxon>
    </lineage>
</organism>
<proteinExistence type="predicted"/>
<dbReference type="AlphaFoldDB" id="A0A6G1KV69"/>
<feature type="compositionally biased region" description="Polar residues" evidence="1">
    <location>
        <begin position="1"/>
        <end position="12"/>
    </location>
</feature>
<feature type="region of interest" description="Disordered" evidence="1">
    <location>
        <begin position="1"/>
        <end position="22"/>
    </location>
</feature>
<evidence type="ECO:0000256" key="1">
    <source>
        <dbReference type="SAM" id="MobiDB-lite"/>
    </source>
</evidence>
<protein>
    <submittedName>
        <fullName evidence="2">Uncharacterized protein</fullName>
    </submittedName>
</protein>
<dbReference type="EMBL" id="ML995933">
    <property type="protein sequence ID" value="KAF2764222.1"/>
    <property type="molecule type" value="Genomic_DNA"/>
</dbReference>
<sequence>MRQRTKASSVGNRWSHGSHDQASLNRPLQQLLDSRGGQVWTAKWHWWQERMIVQCSGHSSNPGGLGQEAISGKRMAQRSWRLRICSQRVIFVQELRSSRQPMTASAGEAFFFRHIARAQRGGGTGAGIDIVGTDQASCAASSSNWIEGTRRLS</sequence>
<reference evidence="2" key="1">
    <citation type="journal article" date="2020" name="Stud. Mycol.">
        <title>101 Dothideomycetes genomes: a test case for predicting lifestyles and emergence of pathogens.</title>
        <authorList>
            <person name="Haridas S."/>
            <person name="Albert R."/>
            <person name="Binder M."/>
            <person name="Bloem J."/>
            <person name="Labutti K."/>
            <person name="Salamov A."/>
            <person name="Andreopoulos B."/>
            <person name="Baker S."/>
            <person name="Barry K."/>
            <person name="Bills G."/>
            <person name="Bluhm B."/>
            <person name="Cannon C."/>
            <person name="Castanera R."/>
            <person name="Culley D."/>
            <person name="Daum C."/>
            <person name="Ezra D."/>
            <person name="Gonzalez J."/>
            <person name="Henrissat B."/>
            <person name="Kuo A."/>
            <person name="Liang C."/>
            <person name="Lipzen A."/>
            <person name="Lutzoni F."/>
            <person name="Magnuson J."/>
            <person name="Mondo S."/>
            <person name="Nolan M."/>
            <person name="Ohm R."/>
            <person name="Pangilinan J."/>
            <person name="Park H.-J."/>
            <person name="Ramirez L."/>
            <person name="Alfaro M."/>
            <person name="Sun H."/>
            <person name="Tritt A."/>
            <person name="Yoshinaga Y."/>
            <person name="Zwiers L.-H."/>
            <person name="Turgeon B."/>
            <person name="Goodwin S."/>
            <person name="Spatafora J."/>
            <person name="Crous P."/>
            <person name="Grigoriev I."/>
        </authorList>
    </citation>
    <scope>NUCLEOTIDE SEQUENCE</scope>
    <source>
        <strain evidence="2">CBS 116005</strain>
    </source>
</reference>
<name>A0A6G1KV69_9PEZI</name>
<gene>
    <name evidence="2" type="ORF">EJ03DRAFT_34932</name>
</gene>
<evidence type="ECO:0000313" key="3">
    <source>
        <dbReference type="Proteomes" id="UP000799436"/>
    </source>
</evidence>
<evidence type="ECO:0000313" key="2">
    <source>
        <dbReference type="EMBL" id="KAF2764222.1"/>
    </source>
</evidence>
<accession>A0A6G1KV69</accession>
<dbReference type="Proteomes" id="UP000799436">
    <property type="component" value="Unassembled WGS sequence"/>
</dbReference>
<keyword evidence="3" id="KW-1185">Reference proteome</keyword>